<feature type="non-terminal residue" evidence="1">
    <location>
        <position position="1"/>
    </location>
</feature>
<organism evidence="1">
    <name type="scientific">Arion vulgaris</name>
    <dbReference type="NCBI Taxonomy" id="1028688"/>
    <lineage>
        <taxon>Eukaryota</taxon>
        <taxon>Metazoa</taxon>
        <taxon>Spiralia</taxon>
        <taxon>Lophotrochozoa</taxon>
        <taxon>Mollusca</taxon>
        <taxon>Gastropoda</taxon>
        <taxon>Heterobranchia</taxon>
        <taxon>Euthyneura</taxon>
        <taxon>Panpulmonata</taxon>
        <taxon>Eupulmonata</taxon>
        <taxon>Stylommatophora</taxon>
        <taxon>Helicina</taxon>
        <taxon>Arionoidea</taxon>
        <taxon>Arionidae</taxon>
        <taxon>Arion</taxon>
    </lineage>
</organism>
<accession>A0A0B6ZCA7</accession>
<evidence type="ECO:0000313" key="1">
    <source>
        <dbReference type="EMBL" id="CEK66229.1"/>
    </source>
</evidence>
<gene>
    <name evidence="1" type="primary">ORF57780</name>
</gene>
<proteinExistence type="predicted"/>
<sequence length="68" mass="7723">GGGGGGHRETDKSENFRVYVPTIQGEQNLLNTHMQPTFDIQTIQVDEDFKFVGTVVSKEHKLWRYTSP</sequence>
<name>A0A0B6ZCA7_9EUPU</name>
<reference evidence="1" key="1">
    <citation type="submission" date="2014-12" db="EMBL/GenBank/DDBJ databases">
        <title>Insight into the proteome of Arion vulgaris.</title>
        <authorList>
            <person name="Aradska J."/>
            <person name="Bulat T."/>
            <person name="Smidak R."/>
            <person name="Sarate P."/>
            <person name="Gangsoo J."/>
            <person name="Sialana F."/>
            <person name="Bilban M."/>
            <person name="Lubec G."/>
        </authorList>
    </citation>
    <scope>NUCLEOTIDE SEQUENCE</scope>
    <source>
        <tissue evidence="1">Skin</tissue>
    </source>
</reference>
<dbReference type="AlphaFoldDB" id="A0A0B6ZCA7"/>
<dbReference type="EMBL" id="HACG01019364">
    <property type="protein sequence ID" value="CEK66229.1"/>
    <property type="molecule type" value="Transcribed_RNA"/>
</dbReference>
<protein>
    <submittedName>
        <fullName evidence="1">Uncharacterized protein</fullName>
    </submittedName>
</protein>